<gene>
    <name evidence="2" type="ORF">Cba03nite_09680</name>
</gene>
<dbReference type="CDD" id="cd22231">
    <property type="entry name" value="RHH_NikR_HicB-like"/>
    <property type="match status" value="1"/>
</dbReference>
<dbReference type="Proteomes" id="UP000601223">
    <property type="component" value="Unassembled WGS sequence"/>
</dbReference>
<keyword evidence="3" id="KW-1185">Reference proteome</keyword>
<dbReference type="Pfam" id="PF01402">
    <property type="entry name" value="RHH_1"/>
    <property type="match status" value="1"/>
</dbReference>
<comment type="caution">
    <text evidence="2">The sequence shown here is derived from an EMBL/GenBank/DDBJ whole genome shotgun (WGS) entry which is preliminary data.</text>
</comment>
<organism evidence="2 3">
    <name type="scientific">Catellatospora bangladeshensis</name>
    <dbReference type="NCBI Taxonomy" id="310355"/>
    <lineage>
        <taxon>Bacteria</taxon>
        <taxon>Bacillati</taxon>
        <taxon>Actinomycetota</taxon>
        <taxon>Actinomycetes</taxon>
        <taxon>Micromonosporales</taxon>
        <taxon>Micromonosporaceae</taxon>
        <taxon>Catellatospora</taxon>
    </lineage>
</organism>
<accession>A0A8J3JBL1</accession>
<dbReference type="Gene3D" id="1.10.1220.10">
    <property type="entry name" value="Met repressor-like"/>
    <property type="match status" value="1"/>
</dbReference>
<dbReference type="AlphaFoldDB" id="A0A8J3JBL1"/>
<protein>
    <recommendedName>
        <fullName evidence="1">Ribbon-helix-helix protein CopG domain-containing protein</fullName>
    </recommendedName>
</protein>
<evidence type="ECO:0000313" key="3">
    <source>
        <dbReference type="Proteomes" id="UP000601223"/>
    </source>
</evidence>
<dbReference type="InterPro" id="IPR010985">
    <property type="entry name" value="Ribbon_hlx_hlx"/>
</dbReference>
<evidence type="ECO:0000313" key="2">
    <source>
        <dbReference type="EMBL" id="GIF79619.1"/>
    </source>
</evidence>
<feature type="domain" description="Ribbon-helix-helix protein CopG" evidence="1">
    <location>
        <begin position="2"/>
        <end position="38"/>
    </location>
</feature>
<evidence type="ECO:0000259" key="1">
    <source>
        <dbReference type="Pfam" id="PF01402"/>
    </source>
</evidence>
<dbReference type="RefSeq" id="WP_203742325.1">
    <property type="nucleotide sequence ID" value="NZ_BONF01000007.1"/>
</dbReference>
<proteinExistence type="predicted"/>
<reference evidence="2 3" key="1">
    <citation type="submission" date="2021-01" db="EMBL/GenBank/DDBJ databases">
        <title>Whole genome shotgun sequence of Catellatospora bangladeshensis NBRC 107357.</title>
        <authorList>
            <person name="Komaki H."/>
            <person name="Tamura T."/>
        </authorList>
    </citation>
    <scope>NUCLEOTIDE SEQUENCE [LARGE SCALE GENOMIC DNA]</scope>
    <source>
        <strain evidence="2 3">NBRC 107357</strain>
    </source>
</reference>
<sequence length="76" mass="8310">MKLSVSLPEEDIEFIDDYADRRGSASRSAVLQRAIDLLRASELEDAYAAAYDEWDAGEDGRLWSTTAGDGLADAAR</sequence>
<dbReference type="InterPro" id="IPR002145">
    <property type="entry name" value="CopG"/>
</dbReference>
<dbReference type="InterPro" id="IPR013321">
    <property type="entry name" value="Arc_rbn_hlx_hlx"/>
</dbReference>
<dbReference type="EMBL" id="BONF01000007">
    <property type="protein sequence ID" value="GIF79619.1"/>
    <property type="molecule type" value="Genomic_DNA"/>
</dbReference>
<dbReference type="SUPFAM" id="SSF47598">
    <property type="entry name" value="Ribbon-helix-helix"/>
    <property type="match status" value="1"/>
</dbReference>
<dbReference type="GO" id="GO:0006355">
    <property type="term" value="P:regulation of DNA-templated transcription"/>
    <property type="evidence" value="ECO:0007669"/>
    <property type="project" value="InterPro"/>
</dbReference>
<name>A0A8J3JBL1_9ACTN</name>